<dbReference type="SUPFAM" id="SSF52113">
    <property type="entry name" value="BRCT domain"/>
    <property type="match status" value="2"/>
</dbReference>
<feature type="domain" description="BRCT" evidence="2">
    <location>
        <begin position="46"/>
        <end position="159"/>
    </location>
</feature>
<evidence type="ECO:0000313" key="4">
    <source>
        <dbReference type="Proteomes" id="UP000275267"/>
    </source>
</evidence>
<dbReference type="SMART" id="SM00292">
    <property type="entry name" value="BRCT"/>
    <property type="match status" value="2"/>
</dbReference>
<dbReference type="InterPro" id="IPR046522">
    <property type="entry name" value="DUF6699"/>
</dbReference>
<dbReference type="Gene3D" id="3.40.50.10190">
    <property type="entry name" value="BRCT domain"/>
    <property type="match status" value="1"/>
</dbReference>
<evidence type="ECO:0000259" key="2">
    <source>
        <dbReference type="PROSITE" id="PS50172"/>
    </source>
</evidence>
<dbReference type="PANTHER" id="PTHR47576:SF2">
    <property type="entry name" value="BRCT DOMAIN DNA REPAIR PROTEIN-RELATED"/>
    <property type="match status" value="1"/>
</dbReference>
<name>A0A3L6T406_PANMI</name>
<evidence type="ECO:0000313" key="3">
    <source>
        <dbReference type="EMBL" id="RLN32985.1"/>
    </source>
</evidence>
<proteinExistence type="predicted"/>
<feature type="region of interest" description="Disordered" evidence="1">
    <location>
        <begin position="323"/>
        <end position="346"/>
    </location>
</feature>
<reference evidence="4" key="1">
    <citation type="journal article" date="2019" name="Nat. Commun.">
        <title>The genome of broomcorn millet.</title>
        <authorList>
            <person name="Zou C."/>
            <person name="Miki D."/>
            <person name="Li D."/>
            <person name="Tang Q."/>
            <person name="Xiao L."/>
            <person name="Rajput S."/>
            <person name="Deng P."/>
            <person name="Jia W."/>
            <person name="Huang R."/>
            <person name="Zhang M."/>
            <person name="Sun Y."/>
            <person name="Hu J."/>
            <person name="Fu X."/>
            <person name="Schnable P.S."/>
            <person name="Li F."/>
            <person name="Zhang H."/>
            <person name="Feng B."/>
            <person name="Zhu X."/>
            <person name="Liu R."/>
            <person name="Schnable J.C."/>
            <person name="Zhu J.-K."/>
            <person name="Zhang H."/>
        </authorList>
    </citation>
    <scope>NUCLEOTIDE SEQUENCE [LARGE SCALE GENOMIC DNA]</scope>
</reference>
<dbReference type="InterPro" id="IPR001357">
    <property type="entry name" value="BRCT_dom"/>
</dbReference>
<dbReference type="CDD" id="cd17731">
    <property type="entry name" value="BRCT_TopBP1_rpt2_like"/>
    <property type="match status" value="1"/>
</dbReference>
<protein>
    <recommendedName>
        <fullName evidence="2">BRCT domain-containing protein</fullName>
    </recommendedName>
</protein>
<comment type="caution">
    <text evidence="3">The sequence shown here is derived from an EMBL/GenBank/DDBJ whole genome shotgun (WGS) entry which is preliminary data.</text>
</comment>
<dbReference type="PROSITE" id="PS50172">
    <property type="entry name" value="BRCT"/>
    <property type="match status" value="2"/>
</dbReference>
<dbReference type="Pfam" id="PF00533">
    <property type="entry name" value="BRCT"/>
    <property type="match status" value="1"/>
</dbReference>
<dbReference type="OrthoDB" id="251770at2759"/>
<organism evidence="3 4">
    <name type="scientific">Panicum miliaceum</name>
    <name type="common">Proso millet</name>
    <name type="synonym">Broomcorn millet</name>
    <dbReference type="NCBI Taxonomy" id="4540"/>
    <lineage>
        <taxon>Eukaryota</taxon>
        <taxon>Viridiplantae</taxon>
        <taxon>Streptophyta</taxon>
        <taxon>Embryophyta</taxon>
        <taxon>Tracheophyta</taxon>
        <taxon>Spermatophyta</taxon>
        <taxon>Magnoliopsida</taxon>
        <taxon>Liliopsida</taxon>
        <taxon>Poales</taxon>
        <taxon>Poaceae</taxon>
        <taxon>PACMAD clade</taxon>
        <taxon>Panicoideae</taxon>
        <taxon>Panicodae</taxon>
        <taxon>Paniceae</taxon>
        <taxon>Panicinae</taxon>
        <taxon>Panicum</taxon>
        <taxon>Panicum sect. Panicum</taxon>
    </lineage>
</organism>
<evidence type="ECO:0000256" key="1">
    <source>
        <dbReference type="SAM" id="MobiDB-lite"/>
    </source>
</evidence>
<dbReference type="EMBL" id="PQIB02000002">
    <property type="protein sequence ID" value="RLN32985.1"/>
    <property type="molecule type" value="Genomic_DNA"/>
</dbReference>
<dbReference type="STRING" id="4540.A0A3L6T406"/>
<feature type="domain" description="BRCT" evidence="2">
    <location>
        <begin position="214"/>
        <end position="294"/>
    </location>
</feature>
<feature type="compositionally biased region" description="Polar residues" evidence="1">
    <location>
        <begin position="327"/>
        <end position="339"/>
    </location>
</feature>
<dbReference type="Pfam" id="PF20415">
    <property type="entry name" value="DUF6699"/>
    <property type="match status" value="1"/>
</dbReference>
<keyword evidence="4" id="KW-1185">Reference proteome</keyword>
<dbReference type="InterPro" id="IPR059215">
    <property type="entry name" value="BRCT2_TopBP1-like"/>
</dbReference>
<sequence>MSRSGVEVVASRGCARLVLPGMHHHNPFSAASVASSASRGGAAAAAADGPFSGLVICVTGLSKETRAQVKEAAERLGGEYSGSLHPKCTHLVVQISFAHTMQFMFWLRWFLNTLHNFAGRKFEHALKHGLRNGLFVVTLGWFVDCVRRNMRLDESLYAIKNIGENGLPLGEFNRFIGVPVDEKSCLPPMIFQDKACSDTTRKHPTQTPRKESGNDELVFMNDTIYIDHGISGEMKKKISDAATREGAKLLEHWFIGCPATYVVCEDASIKRYVGHSDNIVTPLWILKTVKEKNLQRLVHLSTDLARHVAMVLQYVRTCEENRKLGSVPSTNSSGRPSTQEEIDEVHQERQKFVEVAKKEVRDRRARHMQQSTTYFDANGDVKDPDQTTDIFSRPLKESERSELIFKNHFLTILFPIDRFGELGPSSKTFYNNGGFTCIQVLDHIYNFYQENMSTDEVEMALHTDSRHADRLRSLYSSAESAEEGLVAFKRIDFLGSRRSFEALKRLNRENNSNVYELVIRA</sequence>
<dbReference type="AlphaFoldDB" id="A0A3L6T406"/>
<gene>
    <name evidence="3" type="ORF">C2845_PM03G35790</name>
</gene>
<accession>A0A3L6T406</accession>
<dbReference type="InterPro" id="IPR036420">
    <property type="entry name" value="BRCT_dom_sf"/>
</dbReference>
<dbReference type="PANTHER" id="PTHR47576">
    <property type="entry name" value="BRCT DOMAIN DNA REPAIR PROTEIN-RELATED"/>
    <property type="match status" value="1"/>
</dbReference>
<dbReference type="Proteomes" id="UP000275267">
    <property type="component" value="Unassembled WGS sequence"/>
</dbReference>